<dbReference type="AlphaFoldDB" id="A0A512AST7"/>
<accession>A0A512AST7</accession>
<organism evidence="1 2">
    <name type="scientific">Adhaeribacter aerolatus</name>
    <dbReference type="NCBI Taxonomy" id="670289"/>
    <lineage>
        <taxon>Bacteria</taxon>
        <taxon>Pseudomonadati</taxon>
        <taxon>Bacteroidota</taxon>
        <taxon>Cytophagia</taxon>
        <taxon>Cytophagales</taxon>
        <taxon>Hymenobacteraceae</taxon>
        <taxon>Adhaeribacter</taxon>
    </lineage>
</organism>
<dbReference type="Gene3D" id="3.30.70.100">
    <property type="match status" value="1"/>
</dbReference>
<dbReference type="EMBL" id="BJYS01000002">
    <property type="protein sequence ID" value="GEO02776.1"/>
    <property type="molecule type" value="Genomic_DNA"/>
</dbReference>
<evidence type="ECO:0008006" key="3">
    <source>
        <dbReference type="Google" id="ProtNLM"/>
    </source>
</evidence>
<name>A0A512AST7_9BACT</name>
<keyword evidence="2" id="KW-1185">Reference proteome</keyword>
<dbReference type="Proteomes" id="UP000321532">
    <property type="component" value="Unassembled WGS sequence"/>
</dbReference>
<reference evidence="1 2" key="1">
    <citation type="submission" date="2019-07" db="EMBL/GenBank/DDBJ databases">
        <title>Whole genome shotgun sequence of Adhaeribacter aerolatus NBRC 106133.</title>
        <authorList>
            <person name="Hosoyama A."/>
            <person name="Uohara A."/>
            <person name="Ohji S."/>
            <person name="Ichikawa N."/>
        </authorList>
    </citation>
    <scope>NUCLEOTIDE SEQUENCE [LARGE SCALE GENOMIC DNA]</scope>
    <source>
        <strain evidence="1 2">NBRC 106133</strain>
    </source>
</reference>
<proteinExistence type="predicted"/>
<protein>
    <recommendedName>
        <fullName evidence="3">DUF1330 domain-containing protein</fullName>
    </recommendedName>
</protein>
<evidence type="ECO:0000313" key="1">
    <source>
        <dbReference type="EMBL" id="GEO02776.1"/>
    </source>
</evidence>
<sequence length="105" mass="11954">MPPTQVYYTLLVYIREGQESIYQDYENKVLPLLPKYKGKLELRLKNSITSPNHPDEIHVVSFPTIADFEAYRNDPKRLSLARLFEASVAKAVLIQGIKVDSESSG</sequence>
<comment type="caution">
    <text evidence="1">The sequence shown here is derived from an EMBL/GenBank/DDBJ whole genome shotgun (WGS) entry which is preliminary data.</text>
</comment>
<dbReference type="OrthoDB" id="675824at2"/>
<dbReference type="SUPFAM" id="SSF54909">
    <property type="entry name" value="Dimeric alpha+beta barrel"/>
    <property type="match status" value="1"/>
</dbReference>
<gene>
    <name evidence="1" type="ORF">AAE02nite_04400</name>
</gene>
<dbReference type="InterPro" id="IPR011008">
    <property type="entry name" value="Dimeric_a/b-barrel"/>
</dbReference>
<evidence type="ECO:0000313" key="2">
    <source>
        <dbReference type="Proteomes" id="UP000321532"/>
    </source>
</evidence>
<dbReference type="RefSeq" id="WP_146894820.1">
    <property type="nucleotide sequence ID" value="NZ_BJYS01000002.1"/>
</dbReference>